<dbReference type="EMBL" id="KB456265">
    <property type="protein sequence ID" value="EMF12112.1"/>
    <property type="molecule type" value="Genomic_DNA"/>
</dbReference>
<dbReference type="STRING" id="692275.N1QFT2"/>
<evidence type="ECO:0000313" key="3">
    <source>
        <dbReference type="EMBL" id="EMF12112.1"/>
    </source>
</evidence>
<proteinExistence type="inferred from homology"/>
<dbReference type="eggNOG" id="ENOG502SMV5">
    <property type="taxonomic scope" value="Eukaryota"/>
</dbReference>
<dbReference type="AlphaFoldDB" id="N1QFT2"/>
<dbReference type="RefSeq" id="XP_016760233.1">
    <property type="nucleotide sequence ID" value="XM_016909792.1"/>
</dbReference>
<keyword evidence="1" id="KW-0560">Oxidoreductase</keyword>
<evidence type="ECO:0000256" key="2">
    <source>
        <dbReference type="ARBA" id="ARBA00023604"/>
    </source>
</evidence>
<dbReference type="Proteomes" id="UP000016931">
    <property type="component" value="Unassembled WGS sequence"/>
</dbReference>
<dbReference type="OrthoDB" id="412788at2759"/>
<dbReference type="HOGENOM" id="CLU_042688_2_0_1"/>
<evidence type="ECO:0000256" key="1">
    <source>
        <dbReference type="ARBA" id="ARBA00023002"/>
    </source>
</evidence>
<accession>N1QFT2</accession>
<comment type="similarity">
    <text evidence="2">Belongs to the asaB hydroxylase/desaturase family.</text>
</comment>
<reference evidence="3 4" key="1">
    <citation type="journal article" date="2012" name="PLoS Pathog.">
        <title>Diverse lifestyles and strategies of plant pathogenesis encoded in the genomes of eighteen Dothideomycetes fungi.</title>
        <authorList>
            <person name="Ohm R.A."/>
            <person name="Feau N."/>
            <person name="Henrissat B."/>
            <person name="Schoch C.L."/>
            <person name="Horwitz B.A."/>
            <person name="Barry K.W."/>
            <person name="Condon B.J."/>
            <person name="Copeland A.C."/>
            <person name="Dhillon B."/>
            <person name="Glaser F."/>
            <person name="Hesse C.N."/>
            <person name="Kosti I."/>
            <person name="LaButti K."/>
            <person name="Lindquist E.A."/>
            <person name="Lucas S."/>
            <person name="Salamov A.A."/>
            <person name="Bradshaw R.E."/>
            <person name="Ciuffetti L."/>
            <person name="Hamelin R.C."/>
            <person name="Kema G.H.J."/>
            <person name="Lawrence C."/>
            <person name="Scott J.A."/>
            <person name="Spatafora J.W."/>
            <person name="Turgeon B.G."/>
            <person name="de Wit P.J.G.M."/>
            <person name="Zhong S."/>
            <person name="Goodwin S.B."/>
            <person name="Grigoriev I.V."/>
        </authorList>
    </citation>
    <scope>NUCLEOTIDE SEQUENCE [LARGE SCALE GENOMIC DNA]</scope>
    <source>
        <strain evidence="3 4">SO2202</strain>
    </source>
</reference>
<dbReference type="PANTHER" id="PTHR34598">
    <property type="entry name" value="BLL6449 PROTEIN"/>
    <property type="match status" value="1"/>
</dbReference>
<dbReference type="PANTHER" id="PTHR34598:SF3">
    <property type="entry name" value="OXIDOREDUCTASE AN1597"/>
    <property type="match status" value="1"/>
</dbReference>
<organism evidence="3 4">
    <name type="scientific">Sphaerulina musiva (strain SO2202)</name>
    <name type="common">Poplar stem canker fungus</name>
    <name type="synonym">Septoria musiva</name>
    <dbReference type="NCBI Taxonomy" id="692275"/>
    <lineage>
        <taxon>Eukaryota</taxon>
        <taxon>Fungi</taxon>
        <taxon>Dikarya</taxon>
        <taxon>Ascomycota</taxon>
        <taxon>Pezizomycotina</taxon>
        <taxon>Dothideomycetes</taxon>
        <taxon>Dothideomycetidae</taxon>
        <taxon>Mycosphaerellales</taxon>
        <taxon>Mycosphaerellaceae</taxon>
        <taxon>Sphaerulina</taxon>
    </lineage>
</organism>
<evidence type="ECO:0008006" key="5">
    <source>
        <dbReference type="Google" id="ProtNLM"/>
    </source>
</evidence>
<sequence length="297" mass="33844">MPHKEAQEKAVSAYINHHYPDTKVIYIGTTSDKLRDFISKPVEITDIRSCSEVFTADKNGFQLVHRPTSCSSWDEEHIRDIYYKDCEALLKDVVGASRVMPSNHIVRNRTWQDAKKAAEAVREQAGDLAPVPLMHPVMNAHVDQSYEGAEQTIRHHHGDEMAEEIMKKRWGVINIWRPLRPVTREPLAVCDFRSLDEQSDLVGVMSVLPTRGQHPVYGGSNPKNSTGEIERWELAYNPAHKWYYASNMQPEECLLVKCFDSLTDGTARCTPHSAFTTEQDEGPARESIEVRCIVIWD</sequence>
<dbReference type="OMA" id="QSDEEVW"/>
<dbReference type="GO" id="GO:0016491">
    <property type="term" value="F:oxidoreductase activity"/>
    <property type="evidence" value="ECO:0007669"/>
    <property type="project" value="UniProtKB-KW"/>
</dbReference>
<name>N1QFT2_SPHMS</name>
<dbReference type="InterPro" id="IPR044053">
    <property type="entry name" value="AsaB-like"/>
</dbReference>
<dbReference type="NCBIfam" id="NF041278">
    <property type="entry name" value="CmcJ_NvfI_EfuI"/>
    <property type="match status" value="1"/>
</dbReference>
<gene>
    <name evidence="3" type="ORF">SEPMUDRAFT_67723</name>
</gene>
<protein>
    <recommendedName>
        <fullName evidence="5">GA4 desaturase family protein</fullName>
    </recommendedName>
</protein>
<dbReference type="GeneID" id="27906929"/>
<keyword evidence="4" id="KW-1185">Reference proteome</keyword>
<evidence type="ECO:0000313" key="4">
    <source>
        <dbReference type="Proteomes" id="UP000016931"/>
    </source>
</evidence>